<feature type="transmembrane region" description="Helical" evidence="6">
    <location>
        <begin position="116"/>
        <end position="138"/>
    </location>
</feature>
<keyword evidence="2" id="KW-0813">Transport</keyword>
<evidence type="ECO:0000313" key="9">
    <source>
        <dbReference type="Proteomes" id="UP000004959"/>
    </source>
</evidence>
<dbReference type="InterPro" id="IPR020846">
    <property type="entry name" value="MFS_dom"/>
</dbReference>
<dbReference type="InterPro" id="IPR011701">
    <property type="entry name" value="MFS"/>
</dbReference>
<feature type="transmembrane region" description="Helical" evidence="6">
    <location>
        <begin position="31"/>
        <end position="52"/>
    </location>
</feature>
<dbReference type="Gene3D" id="1.20.1250.20">
    <property type="entry name" value="MFS general substrate transporter like domains"/>
    <property type="match status" value="2"/>
</dbReference>
<comment type="subcellular location">
    <subcellularLocation>
        <location evidence="1">Cell membrane</location>
        <topology evidence="1">Multi-pass membrane protein</topology>
    </subcellularLocation>
</comment>
<reference evidence="8 9" key="1">
    <citation type="journal article" date="2012" name="PLoS ONE">
        <title>Functional divergence in the genus oenococcus as predicted by genome sequencing of the newly-described species, Oenococcus kitaharae.</title>
        <authorList>
            <person name="Borneman A.R."/>
            <person name="McCarthy J.M."/>
            <person name="Chambers P.J."/>
            <person name="Bartowsky E.J."/>
        </authorList>
    </citation>
    <scope>NUCLEOTIDE SEQUENCE [LARGE SCALE GENOMIC DNA]</scope>
    <source>
        <strain evidence="9">DSM17330</strain>
    </source>
</reference>
<feature type="transmembrane region" description="Helical" evidence="6">
    <location>
        <begin position="362"/>
        <end position="379"/>
    </location>
</feature>
<proteinExistence type="predicted"/>
<dbReference type="PANTHER" id="PTHR23508:SF10">
    <property type="entry name" value="CARBOXYLIC ACID TRANSPORTER PROTEIN HOMOLOG"/>
    <property type="match status" value="1"/>
</dbReference>
<evidence type="ECO:0000256" key="5">
    <source>
        <dbReference type="ARBA" id="ARBA00023136"/>
    </source>
</evidence>
<feature type="transmembrane region" description="Helical" evidence="6">
    <location>
        <begin position="92"/>
        <end position="110"/>
    </location>
</feature>
<dbReference type="Pfam" id="PF07690">
    <property type="entry name" value="MFS_1"/>
    <property type="match status" value="1"/>
</dbReference>
<dbReference type="STRING" id="336988.NT96_08700"/>
<comment type="caution">
    <text evidence="8">The sequence shown here is derived from an EMBL/GenBank/DDBJ whole genome shotgun (WGS) entry which is preliminary data.</text>
</comment>
<dbReference type="Proteomes" id="UP000004959">
    <property type="component" value="Chromosome"/>
</dbReference>
<evidence type="ECO:0000256" key="4">
    <source>
        <dbReference type="ARBA" id="ARBA00022989"/>
    </source>
</evidence>
<feature type="transmembrane region" description="Helical" evidence="6">
    <location>
        <begin position="176"/>
        <end position="194"/>
    </location>
</feature>
<dbReference type="SUPFAM" id="SSF103473">
    <property type="entry name" value="MFS general substrate transporter"/>
    <property type="match status" value="1"/>
</dbReference>
<dbReference type="PROSITE" id="PS00217">
    <property type="entry name" value="SUGAR_TRANSPORT_2"/>
    <property type="match status" value="1"/>
</dbReference>
<feature type="transmembrane region" description="Helical" evidence="6">
    <location>
        <begin position="150"/>
        <end position="170"/>
    </location>
</feature>
<keyword evidence="3 6" id="KW-0812">Transmembrane</keyword>
<dbReference type="GO" id="GO:0046943">
    <property type="term" value="F:carboxylic acid transmembrane transporter activity"/>
    <property type="evidence" value="ECO:0007669"/>
    <property type="project" value="TreeGrafter"/>
</dbReference>
<dbReference type="RefSeq" id="WP_007745396.1">
    <property type="nucleotide sequence ID" value="NZ_CM001398.1"/>
</dbReference>
<name>G9WFB7_9LACO</name>
<feature type="transmembrane region" description="Helical" evidence="6">
    <location>
        <begin position="268"/>
        <end position="289"/>
    </location>
</feature>
<accession>G9WFB7</accession>
<keyword evidence="4 6" id="KW-1133">Transmembrane helix</keyword>
<keyword evidence="9" id="KW-1185">Reference proteome</keyword>
<evidence type="ECO:0000256" key="2">
    <source>
        <dbReference type="ARBA" id="ARBA00022448"/>
    </source>
</evidence>
<keyword evidence="5 6" id="KW-0472">Membrane</keyword>
<dbReference type="PANTHER" id="PTHR23508">
    <property type="entry name" value="CARBOXYLIC ACID TRANSPORTER PROTEIN HOMOLOG"/>
    <property type="match status" value="1"/>
</dbReference>
<dbReference type="AlphaFoldDB" id="G9WFB7"/>
<evidence type="ECO:0000256" key="6">
    <source>
        <dbReference type="SAM" id="Phobius"/>
    </source>
</evidence>
<evidence type="ECO:0000259" key="7">
    <source>
        <dbReference type="PROSITE" id="PS50850"/>
    </source>
</evidence>
<dbReference type="OrthoDB" id="9787026at2"/>
<evidence type="ECO:0000256" key="3">
    <source>
        <dbReference type="ARBA" id="ARBA00022692"/>
    </source>
</evidence>
<evidence type="ECO:0000313" key="8">
    <source>
        <dbReference type="EMBL" id="EHN58837.1"/>
    </source>
</evidence>
<dbReference type="EMBL" id="AFVZ01000001">
    <property type="protein sequence ID" value="EHN58837.1"/>
    <property type="molecule type" value="Genomic_DNA"/>
</dbReference>
<dbReference type="PROSITE" id="PS50850">
    <property type="entry name" value="MFS"/>
    <property type="match status" value="1"/>
</dbReference>
<feature type="transmembrane region" description="Helical" evidence="6">
    <location>
        <begin position="319"/>
        <end position="342"/>
    </location>
</feature>
<dbReference type="InterPro" id="IPR005829">
    <property type="entry name" value="Sugar_transporter_CS"/>
</dbReference>
<dbReference type="InterPro" id="IPR036259">
    <property type="entry name" value="MFS_trans_sf"/>
</dbReference>
<dbReference type="HOGENOM" id="CLU_001265_46_6_9"/>
<organism evidence="8 9">
    <name type="scientific">Oenococcus kitaharae DSM 17330</name>
    <dbReference type="NCBI Taxonomy" id="1045004"/>
    <lineage>
        <taxon>Bacteria</taxon>
        <taxon>Bacillati</taxon>
        <taxon>Bacillota</taxon>
        <taxon>Bacilli</taxon>
        <taxon>Lactobacillales</taxon>
        <taxon>Lactobacillaceae</taxon>
        <taxon>Oenococcus</taxon>
    </lineage>
</organism>
<dbReference type="PATRIC" id="fig|1045004.4.peg.730"/>
<evidence type="ECO:0000256" key="1">
    <source>
        <dbReference type="ARBA" id="ARBA00004651"/>
    </source>
</evidence>
<protein>
    <submittedName>
        <fullName evidence="8">Major facilitator superfamily MFS_1</fullName>
    </submittedName>
</protein>
<feature type="transmembrane region" description="Helical" evidence="6">
    <location>
        <begin position="58"/>
        <end position="80"/>
    </location>
</feature>
<dbReference type="GO" id="GO:0005886">
    <property type="term" value="C:plasma membrane"/>
    <property type="evidence" value="ECO:0007669"/>
    <property type="project" value="UniProtKB-SubCell"/>
</dbReference>
<sequence length="419" mass="45253">MEKTVTSSASGNVIQPEKVGAYQRQTLWSSVIGYAMDGLDMMLLAFVLPLIIGDFHLTTAAAGGISTITMFGVVIGGITFGILADRFGRVKVFTWTILIFSLFTGLSALAPSDQIFVGMRFLAGLGLGGEFGIGMTLVSESWPTKLRTKATSWVALGYQGGTLLATLLASYVAGHFGWRGVFAIGILPALLAWWTRRNLEEPAMWIENRRMTHKGFSIKPLFANRKITLTTIGLIILTSVQNLGYFGIMNWMPTMLATQRHATISGTIFWTLSTLSGMVIGIVVFAWAADKFGRKPAFITFQISAAIIVWIYFQISSPLLLVALGSVLGFFVNGMMGGYGALLSEHYPTAVRSTAENLIFNLGRFIGGFSPLFIGLLALHGSLSAALGMISGIYVLAALAMLFLIPETKGEDLETIEAN</sequence>
<feature type="domain" description="Major facilitator superfamily (MFS) profile" evidence="7">
    <location>
        <begin position="26"/>
        <end position="409"/>
    </location>
</feature>
<feature type="transmembrane region" description="Helical" evidence="6">
    <location>
        <begin position="227"/>
        <end position="248"/>
    </location>
</feature>
<dbReference type="eggNOG" id="COG2814">
    <property type="taxonomic scope" value="Bacteria"/>
</dbReference>
<feature type="transmembrane region" description="Helical" evidence="6">
    <location>
        <begin position="296"/>
        <end position="313"/>
    </location>
</feature>
<gene>
    <name evidence="8" type="ORF">OKIT_0728</name>
</gene>
<feature type="transmembrane region" description="Helical" evidence="6">
    <location>
        <begin position="385"/>
        <end position="405"/>
    </location>
</feature>